<feature type="region of interest" description="Disordered" evidence="1">
    <location>
        <begin position="230"/>
        <end position="264"/>
    </location>
</feature>
<dbReference type="SUPFAM" id="SSF46458">
    <property type="entry name" value="Globin-like"/>
    <property type="match status" value="2"/>
</dbReference>
<sequence>MAKDQVDDSMPLEEREATEMQPVMMEEETASVVDTEPHPDSMVSDLEKELEQATGKSQEGGDGFGESMRLVKLSTTEVNVLRQSFDMLLQALGRNDREAVGDAIYGTKIGALVAIKDSFTTPRAVVSLRFFNCFRLLLEKAEDTEEMRIYVETLAFKHLNTEITEQRVEAVIGAYLELLTINVPNLPPGTPAAWRNLLSYCGSCYRFVGDTYGERLRVIKEDVEDWQVVQQASKHESEKASNNGEEGEGGEGGEGGEEDTKDDSAETFSFGRMCAFSNEVMGQKTEGWMLELLQVFDILVEMISSPVHLQEECDLLAINLITKSSSIDFEKFKPVMLAALRSLLPKQWSTLHETAWEWLWMTVARNLNESTMKVRAFKPYNGKLFSQLREDQLDRFRSDIFTEFFARSQASQDLFKQSQSRLRYIADRVLQSSYDMFHKNKDETLDELSALGLRHVGYGIPIELFGPFVDVCVSVMHPLIQEFPCENESTKLIWCPKDKAHQLQEKEMPEHMMIEGFRWSIGLTARVLVRTIMDGSTAVMQAIHFDDSKRLRRALLDAPRVERFVWQLSVQVGSQSISPLFWASWSWFLNFEALKSGAHDTAKTMIQDVLTIRADRDHYYFGADELFRFQPNIADNILREAPFLAETLLDGLIWRSHKSKDNLRPVIYYLKHLLQDMDEEQMLSRALISYIRFNHPKTIMHPILTFSLDLLWEKLAKRFFLMDRVLTMINCVIFLLAACLLDHDNSPQVVAGFRVLVYTIGFGRLLYWHCCQFYNGYRHGAVTKLACFKFPSYLFRTSDLLSFCLMCDLLATATVEPMFHCLGQTEHVIAFHCDQWTDTMNLLHEIFVLTGVFLYVILIVEVGSISVKLSEYRVLCIHAIEQVLLCFGVVLLTILTFSFAVSGMTREIQAISNTEWADIGASMSTFIRMAFGAMDLAPIQTVAAESPLLIVVIVLFMMLVYTFFFNLLVSQFCGVYTSLAADIKGHARLARGEIIIETFKNVRLSRWQRFMTSLNLDSKVDFEEGDIGLAGGIKDFEPALAHPVSKDQIIRFGGRTDPHLPWPEKLASEADSVERVVQRTIQKSLQKYLGKGKNGAGSALGTLSSDDQSSSHHSSDNK</sequence>
<keyword evidence="2" id="KW-0812">Transmembrane</keyword>
<evidence type="ECO:0000256" key="1">
    <source>
        <dbReference type="SAM" id="MobiDB-lite"/>
    </source>
</evidence>
<dbReference type="Gene3D" id="1.10.490.10">
    <property type="entry name" value="Globins"/>
    <property type="match status" value="1"/>
</dbReference>
<dbReference type="InterPro" id="IPR012292">
    <property type="entry name" value="Globin/Proto"/>
</dbReference>
<organism evidence="3 4">
    <name type="scientific">Durusdinium trenchii</name>
    <dbReference type="NCBI Taxonomy" id="1381693"/>
    <lineage>
        <taxon>Eukaryota</taxon>
        <taxon>Sar</taxon>
        <taxon>Alveolata</taxon>
        <taxon>Dinophyceae</taxon>
        <taxon>Suessiales</taxon>
        <taxon>Symbiodiniaceae</taxon>
        <taxon>Durusdinium</taxon>
    </lineage>
</organism>
<dbReference type="EMBL" id="CAXAMM010003792">
    <property type="protein sequence ID" value="CAK9001298.1"/>
    <property type="molecule type" value="Genomic_DNA"/>
</dbReference>
<feature type="compositionally biased region" description="Acidic residues" evidence="1">
    <location>
        <begin position="245"/>
        <end position="261"/>
    </location>
</feature>
<name>A0ABP0IIY2_9DINO</name>
<reference evidence="3 4" key="1">
    <citation type="submission" date="2024-02" db="EMBL/GenBank/DDBJ databases">
        <authorList>
            <person name="Chen Y."/>
            <person name="Shah S."/>
            <person name="Dougan E. K."/>
            <person name="Thang M."/>
            <person name="Chan C."/>
        </authorList>
    </citation>
    <scope>NUCLEOTIDE SEQUENCE [LARGE SCALE GENOMIC DNA]</scope>
</reference>
<accession>A0ABP0IIY2</accession>
<evidence type="ECO:0000256" key="2">
    <source>
        <dbReference type="SAM" id="Phobius"/>
    </source>
</evidence>
<dbReference type="Proteomes" id="UP001642464">
    <property type="component" value="Unassembled WGS sequence"/>
</dbReference>
<protein>
    <submittedName>
        <fullName evidence="3">Retrovirus-related Pol polyprotein from transposon TNT 1-94</fullName>
    </submittedName>
</protein>
<gene>
    <name evidence="3" type="ORF">SCF082_LOCUS6867</name>
</gene>
<feature type="compositionally biased region" description="Basic and acidic residues" evidence="1">
    <location>
        <begin position="1109"/>
        <end position="1118"/>
    </location>
</feature>
<feature type="transmembrane region" description="Helical" evidence="2">
    <location>
        <begin position="846"/>
        <end position="867"/>
    </location>
</feature>
<proteinExistence type="predicted"/>
<feature type="compositionally biased region" description="Basic and acidic residues" evidence="1">
    <location>
        <begin position="35"/>
        <end position="51"/>
    </location>
</feature>
<feature type="transmembrane region" description="Helical" evidence="2">
    <location>
        <begin position="879"/>
        <end position="901"/>
    </location>
</feature>
<feature type="region of interest" description="Disordered" evidence="1">
    <location>
        <begin position="1"/>
        <end position="65"/>
    </location>
</feature>
<feature type="transmembrane region" description="Helical" evidence="2">
    <location>
        <begin position="749"/>
        <end position="768"/>
    </location>
</feature>
<comment type="caution">
    <text evidence="3">The sequence shown here is derived from an EMBL/GenBank/DDBJ whole genome shotgun (WGS) entry which is preliminary data.</text>
</comment>
<keyword evidence="4" id="KW-1185">Reference proteome</keyword>
<dbReference type="InterPro" id="IPR009050">
    <property type="entry name" value="Globin-like_sf"/>
</dbReference>
<keyword evidence="2" id="KW-0472">Membrane</keyword>
<feature type="transmembrane region" description="Helical" evidence="2">
    <location>
        <begin position="948"/>
        <end position="969"/>
    </location>
</feature>
<feature type="region of interest" description="Disordered" evidence="1">
    <location>
        <begin position="1090"/>
        <end position="1118"/>
    </location>
</feature>
<evidence type="ECO:0000313" key="3">
    <source>
        <dbReference type="EMBL" id="CAK9001298.1"/>
    </source>
</evidence>
<evidence type="ECO:0000313" key="4">
    <source>
        <dbReference type="Proteomes" id="UP001642464"/>
    </source>
</evidence>
<feature type="compositionally biased region" description="Basic and acidic residues" evidence="1">
    <location>
        <begin position="1"/>
        <end position="18"/>
    </location>
</feature>
<feature type="transmembrane region" description="Helical" evidence="2">
    <location>
        <begin position="725"/>
        <end position="743"/>
    </location>
</feature>
<keyword evidence="2" id="KW-1133">Transmembrane helix</keyword>